<evidence type="ECO:0000313" key="4">
    <source>
        <dbReference type="EMBL" id="GAA4921289.1"/>
    </source>
</evidence>
<dbReference type="InterPro" id="IPR020084">
    <property type="entry name" value="NUDIX_hydrolase_CS"/>
</dbReference>
<dbReference type="SUPFAM" id="SSF55811">
    <property type="entry name" value="Nudix"/>
    <property type="match status" value="1"/>
</dbReference>
<proteinExistence type="predicted"/>
<evidence type="ECO:0000259" key="3">
    <source>
        <dbReference type="PROSITE" id="PS51462"/>
    </source>
</evidence>
<comment type="caution">
    <text evidence="4">The sequence shown here is derived from an EMBL/GenBank/DDBJ whole genome shotgun (WGS) entry which is preliminary data.</text>
</comment>
<dbReference type="PANTHER" id="PTHR43046">
    <property type="entry name" value="GDP-MANNOSE MANNOSYL HYDROLASE"/>
    <property type="match status" value="1"/>
</dbReference>
<evidence type="ECO:0000256" key="2">
    <source>
        <dbReference type="ARBA" id="ARBA00022801"/>
    </source>
</evidence>
<dbReference type="InterPro" id="IPR015797">
    <property type="entry name" value="NUDIX_hydrolase-like_dom_sf"/>
</dbReference>
<name>A0ABP9G0V1_9MICC</name>
<dbReference type="CDD" id="cd04683">
    <property type="entry name" value="NUDIX_Hydrolase"/>
    <property type="match status" value="1"/>
</dbReference>
<dbReference type="EMBL" id="BAABLW010000007">
    <property type="protein sequence ID" value="GAA4921289.1"/>
    <property type="molecule type" value="Genomic_DNA"/>
</dbReference>
<dbReference type="PANTHER" id="PTHR43046:SF16">
    <property type="entry name" value="ADP-RIBOSE PYROPHOSPHATASE YJHB-RELATED"/>
    <property type="match status" value="1"/>
</dbReference>
<dbReference type="InterPro" id="IPR000086">
    <property type="entry name" value="NUDIX_hydrolase_dom"/>
</dbReference>
<accession>A0ABP9G0V1</accession>
<dbReference type="Pfam" id="PF00293">
    <property type="entry name" value="NUDIX"/>
    <property type="match status" value="1"/>
</dbReference>
<evidence type="ECO:0000313" key="5">
    <source>
        <dbReference type="Proteomes" id="UP001500368"/>
    </source>
</evidence>
<dbReference type="PROSITE" id="PS00893">
    <property type="entry name" value="NUDIX_BOX"/>
    <property type="match status" value="1"/>
</dbReference>
<reference evidence="5" key="1">
    <citation type="journal article" date="2019" name="Int. J. Syst. Evol. Microbiol.">
        <title>The Global Catalogue of Microorganisms (GCM) 10K type strain sequencing project: providing services to taxonomists for standard genome sequencing and annotation.</title>
        <authorList>
            <consortium name="The Broad Institute Genomics Platform"/>
            <consortium name="The Broad Institute Genome Sequencing Center for Infectious Disease"/>
            <person name="Wu L."/>
            <person name="Ma J."/>
        </authorList>
    </citation>
    <scope>NUCLEOTIDE SEQUENCE [LARGE SCALE GENOMIC DNA]</scope>
    <source>
        <strain evidence="5">JCM 19129</strain>
    </source>
</reference>
<dbReference type="RefSeq" id="WP_345477626.1">
    <property type="nucleotide sequence ID" value="NZ_BAABLW010000007.1"/>
</dbReference>
<protein>
    <submittedName>
        <fullName evidence="4">NUDIX domain-containing protein</fullName>
    </submittedName>
</protein>
<gene>
    <name evidence="4" type="ORF">GCM10025790_17090</name>
</gene>
<dbReference type="Proteomes" id="UP001500368">
    <property type="component" value="Unassembled WGS sequence"/>
</dbReference>
<dbReference type="Gene3D" id="3.90.79.10">
    <property type="entry name" value="Nucleoside Triphosphate Pyrophosphohydrolase"/>
    <property type="match status" value="1"/>
</dbReference>
<dbReference type="PROSITE" id="PS51462">
    <property type="entry name" value="NUDIX"/>
    <property type="match status" value="1"/>
</dbReference>
<sequence>MSSEEEPMRFQVVPAAYVLLIDEQDQVLLSYRRGTGYMDEHWAFGAAGHVEAGETVFEAAVREAHEELGVEINAADLEPMTVMHRTGASGEPIDERVDFFFAVRRWKGVPGIQEQDKAADLRWASLDQLPAPVVPHEEYVLQQWTRGTLPAVTAFGFQTQ</sequence>
<comment type="cofactor">
    <cofactor evidence="1">
        <name>Mg(2+)</name>
        <dbReference type="ChEBI" id="CHEBI:18420"/>
    </cofactor>
</comment>
<keyword evidence="5" id="KW-1185">Reference proteome</keyword>
<evidence type="ECO:0000256" key="1">
    <source>
        <dbReference type="ARBA" id="ARBA00001946"/>
    </source>
</evidence>
<organism evidence="4 5">
    <name type="scientific">Nesterenkonia rhizosphaerae</name>
    <dbReference type="NCBI Taxonomy" id="1348272"/>
    <lineage>
        <taxon>Bacteria</taxon>
        <taxon>Bacillati</taxon>
        <taxon>Actinomycetota</taxon>
        <taxon>Actinomycetes</taxon>
        <taxon>Micrococcales</taxon>
        <taxon>Micrococcaceae</taxon>
        <taxon>Nesterenkonia</taxon>
    </lineage>
</organism>
<keyword evidence="2" id="KW-0378">Hydrolase</keyword>
<feature type="domain" description="Nudix hydrolase" evidence="3">
    <location>
        <begin position="11"/>
        <end position="146"/>
    </location>
</feature>